<reference evidence="2" key="1">
    <citation type="submission" date="2019-09" db="EMBL/GenBank/DDBJ databases">
        <title>Draft genome information of white flower Hibiscus syriacus.</title>
        <authorList>
            <person name="Kim Y.-M."/>
        </authorList>
    </citation>
    <scope>NUCLEOTIDE SEQUENCE [LARGE SCALE GENOMIC DNA]</scope>
    <source>
        <strain evidence="2">YM2019G1</strain>
    </source>
</reference>
<evidence type="ECO:0000313" key="2">
    <source>
        <dbReference type="EMBL" id="KAE8708413.1"/>
    </source>
</evidence>
<dbReference type="EMBL" id="VEPZ02000942">
    <property type="protein sequence ID" value="KAE8708413.1"/>
    <property type="molecule type" value="Genomic_DNA"/>
</dbReference>
<comment type="caution">
    <text evidence="2">The sequence shown here is derived from an EMBL/GenBank/DDBJ whole genome shotgun (WGS) entry which is preliminary data.</text>
</comment>
<protein>
    <submittedName>
        <fullName evidence="2">BHLH139 protein</fullName>
    </submittedName>
</protein>
<name>A0A6A3AX50_HIBSY</name>
<evidence type="ECO:0000256" key="1">
    <source>
        <dbReference type="SAM" id="MobiDB-lite"/>
    </source>
</evidence>
<evidence type="ECO:0000313" key="3">
    <source>
        <dbReference type="Proteomes" id="UP000436088"/>
    </source>
</evidence>
<proteinExistence type="predicted"/>
<organism evidence="2 3">
    <name type="scientific">Hibiscus syriacus</name>
    <name type="common">Rose of Sharon</name>
    <dbReference type="NCBI Taxonomy" id="106335"/>
    <lineage>
        <taxon>Eukaryota</taxon>
        <taxon>Viridiplantae</taxon>
        <taxon>Streptophyta</taxon>
        <taxon>Embryophyta</taxon>
        <taxon>Tracheophyta</taxon>
        <taxon>Spermatophyta</taxon>
        <taxon>Magnoliopsida</taxon>
        <taxon>eudicotyledons</taxon>
        <taxon>Gunneridae</taxon>
        <taxon>Pentapetalae</taxon>
        <taxon>rosids</taxon>
        <taxon>malvids</taxon>
        <taxon>Malvales</taxon>
        <taxon>Malvaceae</taxon>
        <taxon>Malvoideae</taxon>
        <taxon>Hibiscus</taxon>
    </lineage>
</organism>
<keyword evidence="3" id="KW-1185">Reference proteome</keyword>
<dbReference type="AlphaFoldDB" id="A0A6A3AX50"/>
<accession>A0A6A3AX50</accession>
<gene>
    <name evidence="2" type="ORF">F3Y22_tig00110342pilonHSYRG00083</name>
</gene>
<feature type="region of interest" description="Disordered" evidence="1">
    <location>
        <begin position="1"/>
        <end position="23"/>
    </location>
</feature>
<sequence length="195" mass="22222">MKATTCKPSKRRKEFSAPRKPGMSAGEMWDTGLSYGDSYGASWNLLGFLETFACWVTSLLGLELCSVGHLVFTNAFRSFQNRDRIVSKLRFGDGREEGSNFEVAWVWGCEEFWPCGDLANCDPVPRSRTERTSIHVTMLRILQNLSTMLEEAVQYVKFLQLQIKMLSSDELWMYAPIAYNGMGIGLDDLHLTRQR</sequence>
<dbReference type="Proteomes" id="UP000436088">
    <property type="component" value="Unassembled WGS sequence"/>
</dbReference>